<evidence type="ECO:0000313" key="3">
    <source>
        <dbReference type="Proteomes" id="UP000027143"/>
    </source>
</evidence>
<protein>
    <submittedName>
        <fullName evidence="2">Uncharacterized protein</fullName>
    </submittedName>
</protein>
<keyword evidence="1" id="KW-0812">Transmembrane</keyword>
<gene>
    <name evidence="2" type="ORF">O7U_01197</name>
</gene>
<keyword evidence="3" id="KW-1185">Reference proteome</keyword>
<dbReference type="Proteomes" id="UP000027143">
    <property type="component" value="Unassembled WGS sequence"/>
</dbReference>
<reference evidence="2 3" key="1">
    <citation type="submission" date="2012-04" db="EMBL/GenBank/DDBJ databases">
        <title>The Genome Sequence of Bartonella quintana JK 68.</title>
        <authorList>
            <consortium name="The Broad Institute Genome Sequencing Platform"/>
            <consortium name="The Broad Institute Genome Sequencing Center for Infectious Disease"/>
            <person name="Feldgarden M."/>
            <person name="Kirby J."/>
            <person name="Kosoy M."/>
            <person name="Birtles R."/>
            <person name="Probert W.S."/>
            <person name="Chiaraviglio L."/>
            <person name="Walker B."/>
            <person name="Young S.K."/>
            <person name="Zeng Q."/>
            <person name="Gargeya S."/>
            <person name="Fitzgerald M."/>
            <person name="Haas B."/>
            <person name="Abouelleil A."/>
            <person name="Alvarado L."/>
            <person name="Arachchi H.M."/>
            <person name="Berlin A.M."/>
            <person name="Chapman S.B."/>
            <person name="Goldberg J."/>
            <person name="Griggs A."/>
            <person name="Gujja S."/>
            <person name="Hansen M."/>
            <person name="Howarth C."/>
            <person name="Imamovic A."/>
            <person name="Larimer J."/>
            <person name="McCowen C."/>
            <person name="Montmayeur A."/>
            <person name="Murphy C."/>
            <person name="Neiman D."/>
            <person name="Pearson M."/>
            <person name="Priest M."/>
            <person name="Roberts A."/>
            <person name="Saif S."/>
            <person name="Shea T."/>
            <person name="Sisk P."/>
            <person name="Sykes S."/>
            <person name="Wortman J."/>
            <person name="Nusbaum C."/>
            <person name="Birren B."/>
        </authorList>
    </citation>
    <scope>NUCLEOTIDE SEQUENCE [LARGE SCALE GENOMIC DNA]</scope>
    <source>
        <strain evidence="2 3">JK 68</strain>
    </source>
</reference>
<sequence length="48" mass="5486">MFLPFLIALSTAITTIYGKKNISYAFWAVLFIVTLLTLNHHINLNLSF</sequence>
<organism evidence="2 3">
    <name type="scientific">Bartonella quintana JK 68</name>
    <dbReference type="NCBI Taxonomy" id="1134503"/>
    <lineage>
        <taxon>Bacteria</taxon>
        <taxon>Pseudomonadati</taxon>
        <taxon>Pseudomonadota</taxon>
        <taxon>Alphaproteobacteria</taxon>
        <taxon>Hyphomicrobiales</taxon>
        <taxon>Bartonellaceae</taxon>
        <taxon>Bartonella</taxon>
    </lineage>
</organism>
<comment type="caution">
    <text evidence="2">The sequence shown here is derived from an EMBL/GenBank/DDBJ whole genome shotgun (WGS) entry which is preliminary data.</text>
</comment>
<name>A0ABR4SNS4_BARQI</name>
<accession>A0ABR4SNS4</accession>
<keyword evidence="1" id="KW-0472">Membrane</keyword>
<dbReference type="InterPro" id="IPR046035">
    <property type="entry name" value="DUF5993"/>
</dbReference>
<evidence type="ECO:0000256" key="1">
    <source>
        <dbReference type="SAM" id="Phobius"/>
    </source>
</evidence>
<dbReference type="RefSeq" id="WP_034449863.1">
    <property type="nucleotide sequence ID" value="NZ_KL446932.1"/>
</dbReference>
<evidence type="ECO:0000313" key="2">
    <source>
        <dbReference type="EMBL" id="KEC64805.1"/>
    </source>
</evidence>
<dbReference type="Pfam" id="PF19455">
    <property type="entry name" value="DUF5993"/>
    <property type="match status" value="1"/>
</dbReference>
<dbReference type="EMBL" id="AHPD01000019">
    <property type="protein sequence ID" value="KEC64805.1"/>
    <property type="molecule type" value="Genomic_DNA"/>
</dbReference>
<feature type="transmembrane region" description="Helical" evidence="1">
    <location>
        <begin position="24"/>
        <end position="42"/>
    </location>
</feature>
<dbReference type="GeneID" id="71759880"/>
<keyword evidence="1" id="KW-1133">Transmembrane helix</keyword>
<proteinExistence type="predicted"/>